<comment type="function">
    <text evidence="7">RNA helicase.</text>
</comment>
<dbReference type="EMBL" id="JACMRX010000005">
    <property type="protein sequence ID" value="KAF7989880.1"/>
    <property type="molecule type" value="Genomic_DNA"/>
</dbReference>
<dbReference type="Gene3D" id="3.40.50.300">
    <property type="entry name" value="P-loop containing nucleotide triphosphate hydrolases"/>
    <property type="match status" value="2"/>
</dbReference>
<dbReference type="OrthoDB" id="10259640at2759"/>
<reference evidence="11 12" key="1">
    <citation type="submission" date="2020-08" db="EMBL/GenBank/DDBJ databases">
        <title>Aphidius gifuensis genome sequencing and assembly.</title>
        <authorList>
            <person name="Du Z."/>
        </authorList>
    </citation>
    <scope>NUCLEOTIDE SEQUENCE [LARGE SCALE GENOMIC DNA]</scope>
    <source>
        <strain evidence="11">YNYX2018</strain>
        <tissue evidence="11">Adults</tissue>
    </source>
</reference>
<dbReference type="SMART" id="SM00487">
    <property type="entry name" value="DEXDc"/>
    <property type="match status" value="1"/>
</dbReference>
<feature type="compositionally biased region" description="Basic and acidic residues" evidence="8">
    <location>
        <begin position="767"/>
        <end position="777"/>
    </location>
</feature>
<dbReference type="InterPro" id="IPR025313">
    <property type="entry name" value="SPB4-like_CTE"/>
</dbReference>
<feature type="compositionally biased region" description="Basic and acidic residues" evidence="8">
    <location>
        <begin position="628"/>
        <end position="641"/>
    </location>
</feature>
<dbReference type="PROSITE" id="PS51192">
    <property type="entry name" value="HELICASE_ATP_BIND_1"/>
    <property type="match status" value="1"/>
</dbReference>
<dbReference type="SMART" id="SM01178">
    <property type="entry name" value="DUF4217"/>
    <property type="match status" value="1"/>
</dbReference>
<keyword evidence="2 6" id="KW-0378">Hydrolase</keyword>
<dbReference type="Proteomes" id="UP000639338">
    <property type="component" value="Unassembled WGS sequence"/>
</dbReference>
<dbReference type="PROSITE" id="PS00039">
    <property type="entry name" value="DEAD_ATP_HELICASE"/>
    <property type="match status" value="1"/>
</dbReference>
<evidence type="ECO:0000256" key="2">
    <source>
        <dbReference type="ARBA" id="ARBA00022801"/>
    </source>
</evidence>
<dbReference type="Pfam" id="PF13959">
    <property type="entry name" value="CTE_SPB4"/>
    <property type="match status" value="1"/>
</dbReference>
<dbReference type="PROSITE" id="PS51194">
    <property type="entry name" value="HELICASE_CTER"/>
    <property type="match status" value="1"/>
</dbReference>
<dbReference type="GO" id="GO:0003724">
    <property type="term" value="F:RNA helicase activity"/>
    <property type="evidence" value="ECO:0007669"/>
    <property type="project" value="UniProtKB-EC"/>
</dbReference>
<dbReference type="SMART" id="SM00490">
    <property type="entry name" value="HELICc"/>
    <property type="match status" value="1"/>
</dbReference>
<keyword evidence="5 7" id="KW-0694">RNA-binding</keyword>
<evidence type="ECO:0000313" key="11">
    <source>
        <dbReference type="EMBL" id="KAF7989880.1"/>
    </source>
</evidence>
<keyword evidence="1 6" id="KW-0547">Nucleotide-binding</keyword>
<dbReference type="SUPFAM" id="SSF52540">
    <property type="entry name" value="P-loop containing nucleoside triphosphate hydrolases"/>
    <property type="match status" value="1"/>
</dbReference>
<comment type="catalytic activity">
    <reaction evidence="7">
        <text>ATP + H2O = ADP + phosphate + H(+)</text>
        <dbReference type="Rhea" id="RHEA:13065"/>
        <dbReference type="ChEBI" id="CHEBI:15377"/>
        <dbReference type="ChEBI" id="CHEBI:15378"/>
        <dbReference type="ChEBI" id="CHEBI:30616"/>
        <dbReference type="ChEBI" id="CHEBI:43474"/>
        <dbReference type="ChEBI" id="CHEBI:456216"/>
        <dbReference type="EC" id="3.6.4.13"/>
    </reaction>
</comment>
<sequence length="796" mass="91182">MTKSNRKKVRLYRPKKKIIPEKQEIAELQSKYKNIDVSTIKTFNDIPLSSKTRKGLRGRYIKPTDIQKDGIAHALAGNDILASAKTGSGKTLAFLIPVLEILYCKRWSREDGLGALIITPTRELATQIYNIFNSVGKYHEMVPALTVGGQGLKFESKRIDQCNIMICTPGRLLDHMDKNPLFSCTSMQILVLDEADRCLDMGFREQMNAIIENLPEHKQTLLYSATQTKSVAELARLNLKNPVFIGVHEHSKYATPENLNQVYTVCKLEEKIKFLWSFIKEYRKKKLMIFFSTCKEVKFIHDAFRRISPSLHLAALHGKIKQPKRLQVFNEFCSKPDGTLLATDIASRGLDFPCVDIVVQMDCPEDANTYIHRVGRTARFEKDGISLLVLLPSEEKMIQCLKQAKIPIKNSMISAKHVSDTTIQTKLESLLAKDNEIKKTAQRAFTCYMKSVYFMKDKSIFDFTALDTDAYAKSLGLFFAPKMTIINKENAKKIVNKNYNANDDGEIDENMLKTRKSDDEESNSDDDLRMINKKKKIQVKKDKPSREELFNHHDIDDDDEFLTIKKSNVQINDIVDDKEIIKELSVNESKNKKKPLTKPALAKKILKKKIKPNKKIAFDDEGAPIIDPTKEKVSELARKYDEEDDEKSGINIEQVKQILMEEDKFDKKRFREKIRAKHLEEKRKAKAEKRGDKNKEKDDNDDNAVAENHPRLASGSEEDDSDGPDLSWLPDPDKIYGPKKDSDEEADGSDDEEIEQVHRPPKRKLVTKKDNKIKQKKQKIDDIIAAEELALQFLNN</sequence>
<dbReference type="PANTHER" id="PTHR24031">
    <property type="entry name" value="RNA HELICASE"/>
    <property type="match status" value="1"/>
</dbReference>
<evidence type="ECO:0000256" key="4">
    <source>
        <dbReference type="ARBA" id="ARBA00022840"/>
    </source>
</evidence>
<dbReference type="GO" id="GO:0005524">
    <property type="term" value="F:ATP binding"/>
    <property type="evidence" value="ECO:0007669"/>
    <property type="project" value="UniProtKB-UniRule"/>
</dbReference>
<dbReference type="EC" id="3.6.4.13" evidence="7"/>
<feature type="region of interest" description="Disordered" evidence="8">
    <location>
        <begin position="675"/>
        <end position="777"/>
    </location>
</feature>
<keyword evidence="3 6" id="KW-0347">Helicase</keyword>
<feature type="domain" description="Helicase C-terminal" evidence="10">
    <location>
        <begin position="258"/>
        <end position="431"/>
    </location>
</feature>
<comment type="similarity">
    <text evidence="6">Belongs to the DEAD box helicase family.</text>
</comment>
<accession>A0A834XMQ0</accession>
<dbReference type="AlphaFoldDB" id="A0A834XMQ0"/>
<dbReference type="InterPro" id="IPR014001">
    <property type="entry name" value="Helicase_ATP-bd"/>
</dbReference>
<dbReference type="CDD" id="cd18787">
    <property type="entry name" value="SF2_C_DEAD"/>
    <property type="match status" value="1"/>
</dbReference>
<evidence type="ECO:0000259" key="9">
    <source>
        <dbReference type="PROSITE" id="PS51192"/>
    </source>
</evidence>
<gene>
    <name evidence="11" type="ORF">HCN44_008554</name>
</gene>
<evidence type="ECO:0000256" key="5">
    <source>
        <dbReference type="ARBA" id="ARBA00022884"/>
    </source>
</evidence>
<feature type="compositionally biased region" description="Basic and acidic residues" evidence="8">
    <location>
        <begin position="731"/>
        <end position="742"/>
    </location>
</feature>
<dbReference type="Pfam" id="PF00270">
    <property type="entry name" value="DEAD"/>
    <property type="match status" value="1"/>
</dbReference>
<evidence type="ECO:0000256" key="6">
    <source>
        <dbReference type="RuleBase" id="RU000492"/>
    </source>
</evidence>
<evidence type="ECO:0000256" key="8">
    <source>
        <dbReference type="SAM" id="MobiDB-lite"/>
    </source>
</evidence>
<comment type="caution">
    <text evidence="11">The sequence shown here is derived from an EMBL/GenBank/DDBJ whole genome shotgun (WGS) entry which is preliminary data.</text>
</comment>
<organism evidence="11 12">
    <name type="scientific">Aphidius gifuensis</name>
    <name type="common">Parasitoid wasp</name>
    <dbReference type="NCBI Taxonomy" id="684658"/>
    <lineage>
        <taxon>Eukaryota</taxon>
        <taxon>Metazoa</taxon>
        <taxon>Ecdysozoa</taxon>
        <taxon>Arthropoda</taxon>
        <taxon>Hexapoda</taxon>
        <taxon>Insecta</taxon>
        <taxon>Pterygota</taxon>
        <taxon>Neoptera</taxon>
        <taxon>Endopterygota</taxon>
        <taxon>Hymenoptera</taxon>
        <taxon>Apocrita</taxon>
        <taxon>Ichneumonoidea</taxon>
        <taxon>Braconidae</taxon>
        <taxon>Aphidiinae</taxon>
        <taxon>Aphidius</taxon>
    </lineage>
</organism>
<feature type="compositionally biased region" description="Basic and acidic residues" evidence="8">
    <location>
        <begin position="677"/>
        <end position="698"/>
    </location>
</feature>
<name>A0A834XMQ0_APHGI</name>
<dbReference type="CDD" id="cd17941">
    <property type="entry name" value="DEADc_DDX10"/>
    <property type="match status" value="1"/>
</dbReference>
<dbReference type="Pfam" id="PF00271">
    <property type="entry name" value="Helicase_C"/>
    <property type="match status" value="1"/>
</dbReference>
<proteinExistence type="inferred from homology"/>
<feature type="domain" description="Helicase ATP-binding" evidence="9">
    <location>
        <begin position="71"/>
        <end position="245"/>
    </location>
</feature>
<evidence type="ECO:0000256" key="1">
    <source>
        <dbReference type="ARBA" id="ARBA00022741"/>
    </source>
</evidence>
<evidence type="ECO:0000256" key="3">
    <source>
        <dbReference type="ARBA" id="ARBA00022806"/>
    </source>
</evidence>
<dbReference type="InterPro" id="IPR027417">
    <property type="entry name" value="P-loop_NTPase"/>
</dbReference>
<keyword evidence="4 6" id="KW-0067">ATP-binding</keyword>
<dbReference type="InterPro" id="IPR000629">
    <property type="entry name" value="RNA-helicase_DEAD-box_CS"/>
</dbReference>
<evidence type="ECO:0000313" key="12">
    <source>
        <dbReference type="Proteomes" id="UP000639338"/>
    </source>
</evidence>
<dbReference type="InterPro" id="IPR011545">
    <property type="entry name" value="DEAD/DEAH_box_helicase_dom"/>
</dbReference>
<dbReference type="InterPro" id="IPR001650">
    <property type="entry name" value="Helicase_C-like"/>
</dbReference>
<evidence type="ECO:0000259" key="10">
    <source>
        <dbReference type="PROSITE" id="PS51194"/>
    </source>
</evidence>
<comment type="domain">
    <text evidence="7">The Q motif is unique to and characteristic of the DEAD box family of RNA helicases and controls ATP binding and hydrolysis.</text>
</comment>
<evidence type="ECO:0000256" key="7">
    <source>
        <dbReference type="RuleBase" id="RU365068"/>
    </source>
</evidence>
<dbReference type="GO" id="GO:0003723">
    <property type="term" value="F:RNA binding"/>
    <property type="evidence" value="ECO:0007669"/>
    <property type="project" value="UniProtKB-UniRule"/>
</dbReference>
<feature type="region of interest" description="Disordered" evidence="8">
    <location>
        <begin position="620"/>
        <end position="651"/>
    </location>
</feature>
<dbReference type="GO" id="GO:0016787">
    <property type="term" value="F:hydrolase activity"/>
    <property type="evidence" value="ECO:0007669"/>
    <property type="project" value="UniProtKB-KW"/>
</dbReference>
<keyword evidence="12" id="KW-1185">Reference proteome</keyword>
<protein>
    <recommendedName>
        <fullName evidence="7">ATP-dependent RNA helicase</fullName>
        <ecNumber evidence="7">3.6.4.13</ecNumber>
    </recommendedName>
</protein>
<feature type="compositionally biased region" description="Acidic residues" evidence="8">
    <location>
        <begin position="743"/>
        <end position="754"/>
    </location>
</feature>